<evidence type="ECO:0000256" key="1">
    <source>
        <dbReference type="ARBA" id="ARBA00023016"/>
    </source>
</evidence>
<dbReference type="EMBL" id="CM017630">
    <property type="protein sequence ID" value="TYH56784.1"/>
    <property type="molecule type" value="Genomic_DNA"/>
</dbReference>
<evidence type="ECO:0000256" key="3">
    <source>
        <dbReference type="RuleBase" id="RU003616"/>
    </source>
</evidence>
<sequence length="126" mass="14890">MKSSFLREKNSLIPSFFGNRWSNIFDPFAINVWDPSKDLESLFQENSALQKNVEKEEKNEMWHRVERSRGKLSRCFRLFENAKTNQVKASMENGVLIITVPKMEVKKPDVKTIQISKKKNHWFNDV</sequence>
<dbReference type="Pfam" id="PF00011">
    <property type="entry name" value="HSP20"/>
    <property type="match status" value="1"/>
</dbReference>
<dbReference type="InterPro" id="IPR002068">
    <property type="entry name" value="A-crystallin/Hsp20_dom"/>
</dbReference>
<dbReference type="InterPro" id="IPR031107">
    <property type="entry name" value="Small_HSP"/>
</dbReference>
<gene>
    <name evidence="5" type="ORF">ES332_D08G044900v1</name>
</gene>
<proteinExistence type="inferred from homology"/>
<organism evidence="5 6">
    <name type="scientific">Gossypium tomentosum</name>
    <name type="common">Hawaiian cotton</name>
    <name type="synonym">Gossypium sandvicense</name>
    <dbReference type="NCBI Taxonomy" id="34277"/>
    <lineage>
        <taxon>Eukaryota</taxon>
        <taxon>Viridiplantae</taxon>
        <taxon>Streptophyta</taxon>
        <taxon>Embryophyta</taxon>
        <taxon>Tracheophyta</taxon>
        <taxon>Spermatophyta</taxon>
        <taxon>Magnoliopsida</taxon>
        <taxon>eudicotyledons</taxon>
        <taxon>Gunneridae</taxon>
        <taxon>Pentapetalae</taxon>
        <taxon>rosids</taxon>
        <taxon>malvids</taxon>
        <taxon>Malvales</taxon>
        <taxon>Malvaceae</taxon>
        <taxon>Malvoideae</taxon>
        <taxon>Gossypium</taxon>
    </lineage>
</organism>
<keyword evidence="6" id="KW-1185">Reference proteome</keyword>
<dbReference type="Proteomes" id="UP000322667">
    <property type="component" value="Chromosome D08"/>
</dbReference>
<dbReference type="PANTHER" id="PTHR11527">
    <property type="entry name" value="HEAT-SHOCK PROTEIN 20 FAMILY MEMBER"/>
    <property type="match status" value="1"/>
</dbReference>
<comment type="similarity">
    <text evidence="2 3">Belongs to the small heat shock protein (HSP20) family.</text>
</comment>
<dbReference type="PROSITE" id="PS01031">
    <property type="entry name" value="SHSP"/>
    <property type="match status" value="1"/>
</dbReference>
<evidence type="ECO:0000256" key="2">
    <source>
        <dbReference type="PROSITE-ProRule" id="PRU00285"/>
    </source>
</evidence>
<protein>
    <recommendedName>
        <fullName evidence="4">SHSP domain-containing protein</fullName>
    </recommendedName>
</protein>
<dbReference type="InterPro" id="IPR008978">
    <property type="entry name" value="HSP20-like_chaperone"/>
</dbReference>
<name>A0A5D2JQJ7_GOSTO</name>
<evidence type="ECO:0000313" key="5">
    <source>
        <dbReference type="EMBL" id="TYH56784.1"/>
    </source>
</evidence>
<dbReference type="AlphaFoldDB" id="A0A5D2JQJ7"/>
<feature type="domain" description="SHSP" evidence="4">
    <location>
        <begin position="1"/>
        <end position="118"/>
    </location>
</feature>
<evidence type="ECO:0000259" key="4">
    <source>
        <dbReference type="PROSITE" id="PS01031"/>
    </source>
</evidence>
<dbReference type="Gene3D" id="2.60.40.790">
    <property type="match status" value="1"/>
</dbReference>
<dbReference type="SUPFAM" id="SSF49764">
    <property type="entry name" value="HSP20-like chaperones"/>
    <property type="match status" value="1"/>
</dbReference>
<accession>A0A5D2JQJ7</accession>
<keyword evidence="1" id="KW-0346">Stress response</keyword>
<reference evidence="5 6" key="1">
    <citation type="submission" date="2019-07" db="EMBL/GenBank/DDBJ databases">
        <title>WGS assembly of Gossypium tomentosum.</title>
        <authorList>
            <person name="Chen Z.J."/>
            <person name="Sreedasyam A."/>
            <person name="Ando A."/>
            <person name="Song Q."/>
            <person name="De L."/>
            <person name="Hulse-Kemp A."/>
            <person name="Ding M."/>
            <person name="Ye W."/>
            <person name="Kirkbride R."/>
            <person name="Jenkins J."/>
            <person name="Plott C."/>
            <person name="Lovell J."/>
            <person name="Lin Y.-M."/>
            <person name="Vaughn R."/>
            <person name="Liu B."/>
            <person name="Li W."/>
            <person name="Simpson S."/>
            <person name="Scheffler B."/>
            <person name="Saski C."/>
            <person name="Grover C."/>
            <person name="Hu G."/>
            <person name="Conover J."/>
            <person name="Carlson J."/>
            <person name="Shu S."/>
            <person name="Boston L."/>
            <person name="Williams M."/>
            <person name="Peterson D."/>
            <person name="Mcgee K."/>
            <person name="Jones D."/>
            <person name="Wendel J."/>
            <person name="Stelly D."/>
            <person name="Grimwood J."/>
            <person name="Schmutz J."/>
        </authorList>
    </citation>
    <scope>NUCLEOTIDE SEQUENCE [LARGE SCALE GENOMIC DNA]</scope>
    <source>
        <strain evidence="5">7179.01</strain>
    </source>
</reference>
<evidence type="ECO:0000313" key="6">
    <source>
        <dbReference type="Proteomes" id="UP000322667"/>
    </source>
</evidence>